<dbReference type="Proteomes" id="UP000433181">
    <property type="component" value="Unassembled WGS sequence"/>
</dbReference>
<reference evidence="1 2" key="1">
    <citation type="submission" date="2019-08" db="EMBL/GenBank/DDBJ databases">
        <title>In-depth cultivation of the pig gut microbiome towards novel bacterial diversity and tailored functional studies.</title>
        <authorList>
            <person name="Wylensek D."/>
            <person name="Hitch T.C.A."/>
            <person name="Clavel T."/>
        </authorList>
    </citation>
    <scope>NUCLEOTIDE SEQUENCE [LARGE SCALE GENOMIC DNA]</scope>
    <source>
        <strain evidence="1 2">WCA-693-APC-5D-A</strain>
    </source>
</reference>
<sequence>MTLQITQSPLFKRTYKKLKGQELTATNSAIKAIAENPLLGTEKKQDLAGIRVYKYKVSSKQFLLAYSFDPITLKLIMLGVHENFYRDLKTYIN</sequence>
<organism evidence="1 2">
    <name type="scientific">Anaerovibrio slackiae</name>
    <dbReference type="NCBI Taxonomy" id="2652309"/>
    <lineage>
        <taxon>Bacteria</taxon>
        <taxon>Bacillati</taxon>
        <taxon>Bacillota</taxon>
        <taxon>Negativicutes</taxon>
        <taxon>Selenomonadales</taxon>
        <taxon>Selenomonadaceae</taxon>
        <taxon>Anaerovibrio</taxon>
    </lineage>
</organism>
<keyword evidence="2" id="KW-1185">Reference proteome</keyword>
<dbReference type="SUPFAM" id="SSF143011">
    <property type="entry name" value="RelE-like"/>
    <property type="match status" value="1"/>
</dbReference>
<evidence type="ECO:0000313" key="1">
    <source>
        <dbReference type="EMBL" id="MSU10020.1"/>
    </source>
</evidence>
<evidence type="ECO:0000313" key="2">
    <source>
        <dbReference type="Proteomes" id="UP000433181"/>
    </source>
</evidence>
<dbReference type="Pfam" id="PF15781">
    <property type="entry name" value="ParE-like_toxin"/>
    <property type="match status" value="1"/>
</dbReference>
<dbReference type="AlphaFoldDB" id="A0A6I2UKD6"/>
<proteinExistence type="predicted"/>
<accession>A0A6I2UKD6</accession>
<protein>
    <submittedName>
        <fullName evidence="1">Type II toxin-antitoxin system RelE/ParE family toxin</fullName>
    </submittedName>
</protein>
<dbReference type="InterPro" id="IPR035093">
    <property type="entry name" value="RelE/ParE_toxin_dom_sf"/>
</dbReference>
<name>A0A6I2UKD6_9FIRM</name>
<dbReference type="InterPro" id="IPR031552">
    <property type="entry name" value="ParE-like_toxin"/>
</dbReference>
<gene>
    <name evidence="1" type="ORF">FYJ84_13730</name>
</gene>
<comment type="caution">
    <text evidence="1">The sequence shown here is derived from an EMBL/GenBank/DDBJ whole genome shotgun (WGS) entry which is preliminary data.</text>
</comment>
<dbReference type="EMBL" id="VUNR01000046">
    <property type="protein sequence ID" value="MSU10020.1"/>
    <property type="molecule type" value="Genomic_DNA"/>
</dbReference>
<dbReference type="Gene3D" id="3.30.2310.20">
    <property type="entry name" value="RelE-like"/>
    <property type="match status" value="1"/>
</dbReference>